<dbReference type="PANTHER" id="PTHR21084:SF1">
    <property type="entry name" value="DENSE INCISORS"/>
    <property type="match status" value="1"/>
</dbReference>
<feature type="region of interest" description="Disordered" evidence="1">
    <location>
        <begin position="107"/>
        <end position="133"/>
    </location>
</feature>
<dbReference type="Pfam" id="PF15008">
    <property type="entry name" value="DUF4518"/>
    <property type="match status" value="1"/>
</dbReference>
<keyword evidence="2" id="KW-1185">Reference proteome</keyword>
<gene>
    <name evidence="3" type="primary">LOC110990370</name>
</gene>
<sequence length="297" mass="33822">MLSKKEREGSARFLQEFPKHELLSLVETVTNRMITVRNKQEAINAIILHSDSALELLRRKKVKKEYIFRHLATLTVGVSSTSDKATLVRQLLSLWGTNVSQQCVSERMEVDDLSDDPGPDRNPTLKAPSASEPPKHVQVLAEQFTSWFYSQLNSLSQVIASNSPSDWGSHHFWEDCKLNLRLIISEVRDESFYGAECVAQRFRNFVCEEGLIFNPNLSPEGTRGFVDPHGLVMVRVCGTVHRYNDCLGLFEQQFGLIRDPLKENNWKIKFIDMSMKQTAVQRMPTLTAPIDVSQVIN</sequence>
<dbReference type="PANTHER" id="PTHR21084">
    <property type="entry name" value="DENSE INCISORS"/>
    <property type="match status" value="1"/>
</dbReference>
<dbReference type="InterPro" id="IPR026698">
    <property type="entry name" value="UPF_C3orf38"/>
</dbReference>
<organism evidence="2 3">
    <name type="scientific">Acanthaster planci</name>
    <name type="common">Crown-of-thorns starfish</name>
    <dbReference type="NCBI Taxonomy" id="133434"/>
    <lineage>
        <taxon>Eukaryota</taxon>
        <taxon>Metazoa</taxon>
        <taxon>Echinodermata</taxon>
        <taxon>Eleutherozoa</taxon>
        <taxon>Asterozoa</taxon>
        <taxon>Asteroidea</taxon>
        <taxon>Valvatacea</taxon>
        <taxon>Valvatida</taxon>
        <taxon>Acanthasteridae</taxon>
        <taxon>Acanthaster</taxon>
    </lineage>
</organism>
<dbReference type="AlphaFoldDB" id="A0A8B8A525"/>
<protein>
    <submittedName>
        <fullName evidence="3">Uncharacterized protein C3orf38 homolog</fullName>
    </submittedName>
</protein>
<dbReference type="KEGG" id="aplc:110990370"/>
<dbReference type="RefSeq" id="XP_022111036.1">
    <property type="nucleotide sequence ID" value="XM_022255344.1"/>
</dbReference>
<evidence type="ECO:0000256" key="1">
    <source>
        <dbReference type="SAM" id="MobiDB-lite"/>
    </source>
</evidence>
<reference evidence="3" key="1">
    <citation type="submission" date="2025-08" db="UniProtKB">
        <authorList>
            <consortium name="RefSeq"/>
        </authorList>
    </citation>
    <scope>IDENTIFICATION</scope>
</reference>
<evidence type="ECO:0000313" key="3">
    <source>
        <dbReference type="RefSeq" id="XP_022111036.1"/>
    </source>
</evidence>
<dbReference type="GeneID" id="110990370"/>
<name>A0A8B8A525_ACAPL</name>
<dbReference type="OrthoDB" id="6407068at2759"/>
<dbReference type="OMA" id="AKEYWCE"/>
<accession>A0A8B8A525</accession>
<dbReference type="Proteomes" id="UP000694845">
    <property type="component" value="Unplaced"/>
</dbReference>
<evidence type="ECO:0000313" key="2">
    <source>
        <dbReference type="Proteomes" id="UP000694845"/>
    </source>
</evidence>
<proteinExistence type="predicted"/>